<organism evidence="1 2">
    <name type="scientific">Caerostris extrusa</name>
    <name type="common">Bark spider</name>
    <name type="synonym">Caerostris bankana</name>
    <dbReference type="NCBI Taxonomy" id="172846"/>
    <lineage>
        <taxon>Eukaryota</taxon>
        <taxon>Metazoa</taxon>
        <taxon>Ecdysozoa</taxon>
        <taxon>Arthropoda</taxon>
        <taxon>Chelicerata</taxon>
        <taxon>Arachnida</taxon>
        <taxon>Araneae</taxon>
        <taxon>Araneomorphae</taxon>
        <taxon>Entelegynae</taxon>
        <taxon>Araneoidea</taxon>
        <taxon>Araneidae</taxon>
        <taxon>Caerostris</taxon>
    </lineage>
</organism>
<dbReference type="Proteomes" id="UP001054945">
    <property type="component" value="Unassembled WGS sequence"/>
</dbReference>
<evidence type="ECO:0000313" key="1">
    <source>
        <dbReference type="EMBL" id="GIY76601.1"/>
    </source>
</evidence>
<protein>
    <submittedName>
        <fullName evidence="1">Uncharacterized protein</fullName>
    </submittedName>
</protein>
<sequence length="69" mass="7868">MDILNNPNEGFQEPTIQEAIDKKLNEPLLHGLEVVENMKSLGNCIVTNCPYYPSSNKRTHIEEIPFENP</sequence>
<dbReference type="EMBL" id="BPLR01015502">
    <property type="protein sequence ID" value="GIY76601.1"/>
    <property type="molecule type" value="Genomic_DNA"/>
</dbReference>
<reference evidence="1 2" key="1">
    <citation type="submission" date="2021-06" db="EMBL/GenBank/DDBJ databases">
        <title>Caerostris extrusa draft genome.</title>
        <authorList>
            <person name="Kono N."/>
            <person name="Arakawa K."/>
        </authorList>
    </citation>
    <scope>NUCLEOTIDE SEQUENCE [LARGE SCALE GENOMIC DNA]</scope>
</reference>
<comment type="caution">
    <text evidence="1">The sequence shown here is derived from an EMBL/GenBank/DDBJ whole genome shotgun (WGS) entry which is preliminary data.</text>
</comment>
<proteinExistence type="predicted"/>
<gene>
    <name evidence="1" type="ORF">CEXT_704101</name>
</gene>
<keyword evidence="2" id="KW-1185">Reference proteome</keyword>
<dbReference type="AlphaFoldDB" id="A0AAV4W236"/>
<evidence type="ECO:0000313" key="2">
    <source>
        <dbReference type="Proteomes" id="UP001054945"/>
    </source>
</evidence>
<name>A0AAV4W236_CAEEX</name>
<accession>A0AAV4W236</accession>